<dbReference type="EMBL" id="JBEUSY010000538">
    <property type="protein sequence ID" value="KAL1227550.1"/>
    <property type="molecule type" value="Genomic_DNA"/>
</dbReference>
<organism evidence="1 2">
    <name type="scientific">Trichinella spiralis</name>
    <name type="common">Trichina worm</name>
    <dbReference type="NCBI Taxonomy" id="6334"/>
    <lineage>
        <taxon>Eukaryota</taxon>
        <taxon>Metazoa</taxon>
        <taxon>Ecdysozoa</taxon>
        <taxon>Nematoda</taxon>
        <taxon>Enoplea</taxon>
        <taxon>Dorylaimia</taxon>
        <taxon>Trichinellida</taxon>
        <taxon>Trichinellidae</taxon>
        <taxon>Trichinella</taxon>
    </lineage>
</organism>
<evidence type="ECO:0000313" key="2">
    <source>
        <dbReference type="Proteomes" id="UP001558632"/>
    </source>
</evidence>
<gene>
    <name evidence="1" type="ORF">TSPI_11117</name>
</gene>
<proteinExistence type="predicted"/>
<comment type="caution">
    <text evidence="1">The sequence shown here is derived from an EMBL/GenBank/DDBJ whole genome shotgun (WGS) entry which is preliminary data.</text>
</comment>
<keyword evidence="2" id="KW-1185">Reference proteome</keyword>
<protein>
    <submittedName>
        <fullName evidence="1">Phosphoenolpyruvate carboxykinase (ATP)</fullName>
    </submittedName>
</protein>
<dbReference type="Proteomes" id="UP001558632">
    <property type="component" value="Unassembled WGS sequence"/>
</dbReference>
<sequence>MRKYEWCNEAFAVEWKVSLKVNFFTCNVVFDSATSVCSFVKKSIVEVLSLSNLTERILVESLCGDHNKCQKAQRYQLKRLETYQMMFQSFKRFHWLGHYYELIDQKINRGKRREPIDIHSTLG</sequence>
<reference evidence="1 2" key="1">
    <citation type="submission" date="2024-07" db="EMBL/GenBank/DDBJ databases">
        <title>Enhanced genomic and transcriptomic resources for Trichinella pseudospiralis and T. spiralis underpin the discovery of pronounced molecular differences between stages and species.</title>
        <authorList>
            <person name="Pasi K.K."/>
            <person name="La Rosa G."/>
            <person name="Gomez-Morales M.A."/>
            <person name="Tosini F."/>
            <person name="Sumanam S."/>
            <person name="Young N.D."/>
            <person name="Chang B.C."/>
            <person name="Robin G.B."/>
        </authorList>
    </citation>
    <scope>NUCLEOTIDE SEQUENCE [LARGE SCALE GENOMIC DNA]</scope>
    <source>
        <strain evidence="1">ISS534</strain>
    </source>
</reference>
<evidence type="ECO:0000313" key="1">
    <source>
        <dbReference type="EMBL" id="KAL1227550.1"/>
    </source>
</evidence>
<accession>A0ABR3K3P0</accession>
<name>A0ABR3K3P0_TRISP</name>